<evidence type="ECO:0000256" key="5">
    <source>
        <dbReference type="ARBA" id="ARBA00025453"/>
    </source>
</evidence>
<gene>
    <name evidence="6 8" type="primary">tsf</name>
    <name evidence="8" type="ORF">COU23_01320</name>
</gene>
<dbReference type="Pfam" id="PF00889">
    <property type="entry name" value="EF_TS"/>
    <property type="match status" value="1"/>
</dbReference>
<dbReference type="InterPro" id="IPR036402">
    <property type="entry name" value="EF-Ts_dimer_sf"/>
</dbReference>
<comment type="similarity">
    <text evidence="1 6">Belongs to the EF-Ts family.</text>
</comment>
<dbReference type="Gene3D" id="1.10.8.10">
    <property type="entry name" value="DNA helicase RuvA subunit, C-terminal domain"/>
    <property type="match status" value="1"/>
</dbReference>
<dbReference type="SUPFAM" id="SSF54713">
    <property type="entry name" value="Elongation factor Ts (EF-Ts), dimerisation domain"/>
    <property type="match status" value="1"/>
</dbReference>
<dbReference type="Gene3D" id="1.10.286.20">
    <property type="match status" value="1"/>
</dbReference>
<proteinExistence type="inferred from homology"/>
<dbReference type="InterPro" id="IPR014039">
    <property type="entry name" value="Transl_elong_EFTs/EF1B_dimer"/>
</dbReference>
<dbReference type="GO" id="GO:0003746">
    <property type="term" value="F:translation elongation factor activity"/>
    <property type="evidence" value="ECO:0007669"/>
    <property type="project" value="UniProtKB-UniRule"/>
</dbReference>
<dbReference type="Proteomes" id="UP000231464">
    <property type="component" value="Unassembled WGS sequence"/>
</dbReference>
<evidence type="ECO:0000256" key="6">
    <source>
        <dbReference type="HAMAP-Rule" id="MF_00050"/>
    </source>
</evidence>
<sequence>MISTEFIQKLRAETGAGIMDIKHALEEANGDKNKARDILRLMGQKIAHKKQAERMAKDGLIGQYIHANGKVAALVMLSSETDFVAKNEIFKSLAHDLAMQVAAMNPSYIAPEDVPMEIIEKEKKFYQEELAKENKPAEIAEKIIAGKLNKYFEDVCLVNQKFIKDETKVIKDLLTENIAKLGEKIEIKKIIRWEI</sequence>
<dbReference type="InterPro" id="IPR001816">
    <property type="entry name" value="Transl_elong_EFTs/EF1B"/>
</dbReference>
<evidence type="ECO:0000256" key="4">
    <source>
        <dbReference type="ARBA" id="ARBA00022917"/>
    </source>
</evidence>
<evidence type="ECO:0000256" key="2">
    <source>
        <dbReference type="ARBA" id="ARBA00016956"/>
    </source>
</evidence>
<dbReference type="FunFam" id="1.10.286.20:FF:000001">
    <property type="entry name" value="Elongation factor Ts"/>
    <property type="match status" value="1"/>
</dbReference>
<evidence type="ECO:0000259" key="7">
    <source>
        <dbReference type="Pfam" id="PF00889"/>
    </source>
</evidence>
<comment type="function">
    <text evidence="5 6">Associates with the EF-Tu.GDP complex and induces the exchange of GDP to GTP. It remains bound to the aminoacyl-tRNA.EF-Tu.GTP complex up to the GTP hydrolysis stage on the ribosome.</text>
</comment>
<evidence type="ECO:0000313" key="9">
    <source>
        <dbReference type="Proteomes" id="UP000231464"/>
    </source>
</evidence>
<dbReference type="Gene3D" id="3.30.479.20">
    <property type="entry name" value="Elongation factor Ts, dimerisation domain"/>
    <property type="match status" value="1"/>
</dbReference>
<keyword evidence="6" id="KW-0963">Cytoplasm</keyword>
<dbReference type="AlphaFoldDB" id="A0A2M6WAV1"/>
<dbReference type="InterPro" id="IPR009060">
    <property type="entry name" value="UBA-like_sf"/>
</dbReference>
<dbReference type="SUPFAM" id="SSF46934">
    <property type="entry name" value="UBA-like"/>
    <property type="match status" value="1"/>
</dbReference>
<keyword evidence="3 6" id="KW-0251">Elongation factor</keyword>
<evidence type="ECO:0000256" key="1">
    <source>
        <dbReference type="ARBA" id="ARBA00005532"/>
    </source>
</evidence>
<feature type="domain" description="Translation elongation factor EFTs/EF1B dimerisation" evidence="7">
    <location>
        <begin position="32"/>
        <end position="194"/>
    </location>
</feature>
<evidence type="ECO:0000256" key="3">
    <source>
        <dbReference type="ARBA" id="ARBA00022768"/>
    </source>
</evidence>
<dbReference type="FunFam" id="1.10.8.10:FF:000001">
    <property type="entry name" value="Elongation factor Ts"/>
    <property type="match status" value="1"/>
</dbReference>
<accession>A0A2M6WAV1</accession>
<dbReference type="GO" id="GO:0005737">
    <property type="term" value="C:cytoplasm"/>
    <property type="evidence" value="ECO:0007669"/>
    <property type="project" value="UniProtKB-SubCell"/>
</dbReference>
<comment type="subcellular location">
    <subcellularLocation>
        <location evidence="6">Cytoplasm</location>
    </subcellularLocation>
</comment>
<comment type="caution">
    <text evidence="8">The sequence shown here is derived from an EMBL/GenBank/DDBJ whole genome shotgun (WGS) entry which is preliminary data.</text>
</comment>
<dbReference type="CDD" id="cd14275">
    <property type="entry name" value="UBA_EF-Ts"/>
    <property type="match status" value="1"/>
</dbReference>
<evidence type="ECO:0000313" key="8">
    <source>
        <dbReference type="EMBL" id="PIT89929.1"/>
    </source>
</evidence>
<organism evidence="8 9">
    <name type="scientific">Candidatus Kuenenbacteria bacterium CG10_big_fil_rev_8_21_14_0_10_36_11</name>
    <dbReference type="NCBI Taxonomy" id="1974618"/>
    <lineage>
        <taxon>Bacteria</taxon>
        <taxon>Candidatus Kueneniibacteriota</taxon>
    </lineage>
</organism>
<dbReference type="PANTHER" id="PTHR11741:SF10">
    <property type="entry name" value="POLYPROTEIN OF EF-TS, CHLOROPLASTIC"/>
    <property type="match status" value="1"/>
</dbReference>
<dbReference type="HAMAP" id="MF_00050">
    <property type="entry name" value="EF_Ts"/>
    <property type="match status" value="1"/>
</dbReference>
<protein>
    <recommendedName>
        <fullName evidence="2 6">Elongation factor Ts</fullName>
        <shortName evidence="6">EF-Ts</shortName>
    </recommendedName>
</protein>
<reference evidence="9" key="1">
    <citation type="submission" date="2017-09" db="EMBL/GenBank/DDBJ databases">
        <title>Depth-based differentiation of microbial function through sediment-hosted aquifers and enrichment of novel symbionts in the deep terrestrial subsurface.</title>
        <authorList>
            <person name="Probst A.J."/>
            <person name="Ladd B."/>
            <person name="Jarett J.K."/>
            <person name="Geller-Mcgrath D.E."/>
            <person name="Sieber C.M.K."/>
            <person name="Emerson J.B."/>
            <person name="Anantharaman K."/>
            <person name="Thomas B.C."/>
            <person name="Malmstrom R."/>
            <person name="Stieglmeier M."/>
            <person name="Klingl A."/>
            <person name="Woyke T."/>
            <person name="Ryan C.M."/>
            <person name="Banfield J.F."/>
        </authorList>
    </citation>
    <scope>NUCLEOTIDE SEQUENCE [LARGE SCALE GENOMIC DNA]</scope>
</reference>
<feature type="region of interest" description="Involved in Mg(2+) ion dislocation from EF-Tu" evidence="6">
    <location>
        <begin position="81"/>
        <end position="84"/>
    </location>
</feature>
<dbReference type="PANTHER" id="PTHR11741">
    <property type="entry name" value="ELONGATION FACTOR TS"/>
    <property type="match status" value="1"/>
</dbReference>
<name>A0A2M6WAV1_9BACT</name>
<keyword evidence="4 6" id="KW-0648">Protein biosynthesis</keyword>
<dbReference type="EMBL" id="PFBP01000020">
    <property type="protein sequence ID" value="PIT89929.1"/>
    <property type="molecule type" value="Genomic_DNA"/>
</dbReference>